<feature type="compositionally biased region" description="Basic residues" evidence="4">
    <location>
        <begin position="373"/>
        <end position="382"/>
    </location>
</feature>
<reference evidence="5 6" key="1">
    <citation type="submission" date="2024-04" db="EMBL/GenBank/DDBJ databases">
        <title>Phylogenomic analyses of a clade within the roseobacter group suggest taxonomic reassignments of species of the genera Aestuariivita, Citreicella, Loktanella, Nautella, Pelagibaca, Ruegeria, Thalassobius, Thiobacimonas and Tropicibacter, and the proposal o.</title>
        <authorList>
            <person name="Jeon C.O."/>
        </authorList>
    </citation>
    <scope>NUCLEOTIDE SEQUENCE [LARGE SCALE GENOMIC DNA]</scope>
    <source>
        <strain evidence="5 6">G8-12</strain>
    </source>
</reference>
<evidence type="ECO:0000256" key="4">
    <source>
        <dbReference type="SAM" id="MobiDB-lite"/>
    </source>
</evidence>
<keyword evidence="6" id="KW-1185">Reference proteome</keyword>
<gene>
    <name evidence="5" type="ORF">AABB28_05215</name>
</gene>
<evidence type="ECO:0000313" key="5">
    <source>
        <dbReference type="EMBL" id="WZU64677.1"/>
    </source>
</evidence>
<dbReference type="PANTHER" id="PTHR45586:SF1">
    <property type="entry name" value="LIPOPOLYSACCHARIDE ASSEMBLY PROTEIN B"/>
    <property type="match status" value="1"/>
</dbReference>
<keyword evidence="2 3" id="KW-0802">TPR repeat</keyword>
<dbReference type="AlphaFoldDB" id="A0AAN0NI55"/>
<sequence length="395" mass="44308">MDIPERDAAYDSTIARFQKGVSAFITPSEAAHVYVKVARRLQVAQREKEAWEFADKILRAGADNAFLPLMQAANCIYLSRWEEALEHVETAIDDPNQWQENYVSALALRAHILGALGKAVRARQSFLSGFWQKPSLPDVTVVGTFMIRRQRLRPGEALPFDRDTVMALQLGYQLHNIVLQQNKIIRARALDLSTIAIEWPWFALDGKTQKLMNAKHALKAMRAKLMQSDQYAPGAGPFSFCALLDARMGKLDSALAQNQNALEQAPENQLVRKRQAEILMLRGDYDEALAQMQTCIALGPDHAFWHFLTGLIHEGAGDMQNAGLSFERAAAMDETTAELHAYVAEFFRKTGDFATAIAALDRAARIAPNQQRYRNKRSRIMRQKGPSSQPNIASR</sequence>
<dbReference type="KEGG" id="yag:AABB28_05215"/>
<keyword evidence="1" id="KW-0677">Repeat</keyword>
<dbReference type="PANTHER" id="PTHR45586">
    <property type="entry name" value="TPR REPEAT-CONTAINING PROTEIN PA4667"/>
    <property type="match status" value="1"/>
</dbReference>
<evidence type="ECO:0000256" key="3">
    <source>
        <dbReference type="PROSITE-ProRule" id="PRU00339"/>
    </source>
</evidence>
<name>A0AAN0NI55_9RHOB</name>
<feature type="compositionally biased region" description="Polar residues" evidence="4">
    <location>
        <begin position="385"/>
        <end position="395"/>
    </location>
</feature>
<dbReference type="Gene3D" id="1.25.40.10">
    <property type="entry name" value="Tetratricopeptide repeat domain"/>
    <property type="match status" value="2"/>
</dbReference>
<proteinExistence type="predicted"/>
<dbReference type="SMART" id="SM00028">
    <property type="entry name" value="TPR"/>
    <property type="match status" value="4"/>
</dbReference>
<protein>
    <submittedName>
        <fullName evidence="5">Tetratricopeptide repeat protein</fullName>
    </submittedName>
</protein>
<dbReference type="InterPro" id="IPR011990">
    <property type="entry name" value="TPR-like_helical_dom_sf"/>
</dbReference>
<dbReference type="EMBL" id="CP151762">
    <property type="protein sequence ID" value="WZU64677.1"/>
    <property type="molecule type" value="Genomic_DNA"/>
</dbReference>
<accession>A0AAN0NI55</accession>
<dbReference type="Proteomes" id="UP001451782">
    <property type="component" value="Chromosome"/>
</dbReference>
<evidence type="ECO:0000256" key="2">
    <source>
        <dbReference type="ARBA" id="ARBA00022803"/>
    </source>
</evidence>
<feature type="repeat" description="TPR" evidence="3">
    <location>
        <begin position="337"/>
        <end position="370"/>
    </location>
</feature>
<dbReference type="PROSITE" id="PS50005">
    <property type="entry name" value="TPR"/>
    <property type="match status" value="1"/>
</dbReference>
<feature type="region of interest" description="Disordered" evidence="4">
    <location>
        <begin position="371"/>
        <end position="395"/>
    </location>
</feature>
<evidence type="ECO:0000313" key="6">
    <source>
        <dbReference type="Proteomes" id="UP001451782"/>
    </source>
</evidence>
<evidence type="ECO:0000256" key="1">
    <source>
        <dbReference type="ARBA" id="ARBA00022737"/>
    </source>
</evidence>
<dbReference type="RefSeq" id="WP_342071038.1">
    <property type="nucleotide sequence ID" value="NZ_CP151762.1"/>
</dbReference>
<dbReference type="InterPro" id="IPR051012">
    <property type="entry name" value="CellSynth/LPSAsmb/PSIAsmb"/>
</dbReference>
<dbReference type="Pfam" id="PF13432">
    <property type="entry name" value="TPR_16"/>
    <property type="match status" value="1"/>
</dbReference>
<dbReference type="InterPro" id="IPR019734">
    <property type="entry name" value="TPR_rpt"/>
</dbReference>
<organism evidence="5 6">
    <name type="scientific">Yoonia algicola</name>
    <dbReference type="NCBI Taxonomy" id="3137368"/>
    <lineage>
        <taxon>Bacteria</taxon>
        <taxon>Pseudomonadati</taxon>
        <taxon>Pseudomonadota</taxon>
        <taxon>Alphaproteobacteria</taxon>
        <taxon>Rhodobacterales</taxon>
        <taxon>Paracoccaceae</taxon>
        <taxon>Yoonia</taxon>
    </lineage>
</organism>
<dbReference type="SUPFAM" id="SSF48452">
    <property type="entry name" value="TPR-like"/>
    <property type="match status" value="2"/>
</dbReference>